<organism evidence="13 14">
    <name type="scientific">Dreissena polymorpha</name>
    <name type="common">Zebra mussel</name>
    <name type="synonym">Mytilus polymorpha</name>
    <dbReference type="NCBI Taxonomy" id="45954"/>
    <lineage>
        <taxon>Eukaryota</taxon>
        <taxon>Metazoa</taxon>
        <taxon>Spiralia</taxon>
        <taxon>Lophotrochozoa</taxon>
        <taxon>Mollusca</taxon>
        <taxon>Bivalvia</taxon>
        <taxon>Autobranchia</taxon>
        <taxon>Heteroconchia</taxon>
        <taxon>Euheterodonta</taxon>
        <taxon>Imparidentia</taxon>
        <taxon>Neoheterodontei</taxon>
        <taxon>Myida</taxon>
        <taxon>Dreissenoidea</taxon>
        <taxon>Dreissenidae</taxon>
        <taxon>Dreissena</taxon>
    </lineage>
</organism>
<dbReference type="OrthoDB" id="6093671at2759"/>
<dbReference type="GO" id="GO:0030488">
    <property type="term" value="P:tRNA methylation"/>
    <property type="evidence" value="ECO:0007669"/>
    <property type="project" value="TreeGrafter"/>
</dbReference>
<feature type="active site" description="Nucleophile" evidence="10">
    <location>
        <position position="322"/>
    </location>
</feature>
<dbReference type="Pfam" id="PF01189">
    <property type="entry name" value="Methyltr_RsmB-F"/>
    <property type="match status" value="1"/>
</dbReference>
<protein>
    <recommendedName>
        <fullName evidence="2">tRNA (cytosine(34)-C(5))-methyltransferase</fullName>
        <ecNumber evidence="2">2.1.1.203</ecNumber>
    </recommendedName>
</protein>
<dbReference type="AlphaFoldDB" id="A0A9D4IE16"/>
<evidence type="ECO:0000256" key="10">
    <source>
        <dbReference type="PROSITE-ProRule" id="PRU01023"/>
    </source>
</evidence>
<evidence type="ECO:0000313" key="14">
    <source>
        <dbReference type="Proteomes" id="UP000828390"/>
    </source>
</evidence>
<dbReference type="PROSITE" id="PS51686">
    <property type="entry name" value="SAM_MT_RSMB_NOP"/>
    <property type="match status" value="1"/>
</dbReference>
<dbReference type="EC" id="2.1.1.203" evidence="2"/>
<feature type="compositionally biased region" description="Basic and acidic residues" evidence="11">
    <location>
        <begin position="507"/>
        <end position="516"/>
    </location>
</feature>
<keyword evidence="7" id="KW-0819">tRNA processing</keyword>
<evidence type="ECO:0000256" key="4">
    <source>
        <dbReference type="ARBA" id="ARBA00022603"/>
    </source>
</evidence>
<dbReference type="Pfam" id="PF25376">
    <property type="entry name" value="Pre-PUA_NSUN2"/>
    <property type="match status" value="1"/>
</dbReference>
<evidence type="ECO:0000259" key="12">
    <source>
        <dbReference type="PROSITE" id="PS51686"/>
    </source>
</evidence>
<feature type="compositionally biased region" description="Basic and acidic residues" evidence="11">
    <location>
        <begin position="559"/>
        <end position="572"/>
    </location>
</feature>
<evidence type="ECO:0000256" key="6">
    <source>
        <dbReference type="ARBA" id="ARBA00022691"/>
    </source>
</evidence>
<dbReference type="InterPro" id="IPR013087">
    <property type="entry name" value="Znf_C2H2_type"/>
</dbReference>
<dbReference type="PRINTS" id="PR02008">
    <property type="entry name" value="RCMTFAMILY"/>
</dbReference>
<keyword evidence="3" id="KW-0820">tRNA-binding</keyword>
<feature type="region of interest" description="Disordered" evidence="11">
    <location>
        <begin position="497"/>
        <end position="661"/>
    </location>
</feature>
<feature type="compositionally biased region" description="Basic and acidic residues" evidence="11">
    <location>
        <begin position="10"/>
        <end position="20"/>
    </location>
</feature>
<dbReference type="InterPro" id="IPR057285">
    <property type="entry name" value="Pre-PUA_NSUN2"/>
</dbReference>
<reference evidence="13" key="2">
    <citation type="submission" date="2020-11" db="EMBL/GenBank/DDBJ databases">
        <authorList>
            <person name="McCartney M.A."/>
            <person name="Auch B."/>
            <person name="Kono T."/>
            <person name="Mallez S."/>
            <person name="Becker A."/>
            <person name="Gohl D.M."/>
            <person name="Silverstein K.A.T."/>
            <person name="Koren S."/>
            <person name="Bechman K.B."/>
            <person name="Herman A."/>
            <person name="Abrahante J.E."/>
            <person name="Garbe J."/>
        </authorList>
    </citation>
    <scope>NUCLEOTIDE SEQUENCE</scope>
    <source>
        <strain evidence="13">Duluth1</strain>
        <tissue evidence="13">Whole animal</tissue>
    </source>
</reference>
<evidence type="ECO:0000256" key="3">
    <source>
        <dbReference type="ARBA" id="ARBA00022555"/>
    </source>
</evidence>
<dbReference type="InterPro" id="IPR049560">
    <property type="entry name" value="MeTrfase_RsmB-F_NOP2_cat"/>
</dbReference>
<gene>
    <name evidence="13" type="ORF">DPMN_173250</name>
</gene>
<feature type="binding site" evidence="10">
    <location>
        <begin position="185"/>
        <end position="191"/>
    </location>
    <ligand>
        <name>S-adenosyl-L-methionine</name>
        <dbReference type="ChEBI" id="CHEBI:59789"/>
    </ligand>
</feature>
<dbReference type="EMBL" id="JAIWYP010000009">
    <property type="protein sequence ID" value="KAH3771921.1"/>
    <property type="molecule type" value="Genomic_DNA"/>
</dbReference>
<keyword evidence="9" id="KW-0539">Nucleus</keyword>
<keyword evidence="5 10" id="KW-0808">Transferase</keyword>
<dbReference type="InterPro" id="IPR057286">
    <property type="entry name" value="PUA_NSUN2"/>
</dbReference>
<dbReference type="PANTHER" id="PTHR22808">
    <property type="entry name" value="NCL1 YEAST -RELATED NOL1/NOP2/FMU SUN DOMAIN-CONTAINING"/>
    <property type="match status" value="1"/>
</dbReference>
<dbReference type="GO" id="GO:0005737">
    <property type="term" value="C:cytoplasm"/>
    <property type="evidence" value="ECO:0007669"/>
    <property type="project" value="TreeGrafter"/>
</dbReference>
<evidence type="ECO:0000256" key="1">
    <source>
        <dbReference type="ARBA" id="ARBA00004123"/>
    </source>
</evidence>
<dbReference type="InterPro" id="IPR036236">
    <property type="entry name" value="Znf_C2H2_sf"/>
</dbReference>
<comment type="similarity">
    <text evidence="10">Belongs to the class I-like SAM-binding methyltransferase superfamily. RsmB/NOP family.</text>
</comment>
<dbReference type="InterPro" id="IPR029063">
    <property type="entry name" value="SAM-dependent_MTases_sf"/>
</dbReference>
<dbReference type="InterPro" id="IPR023267">
    <property type="entry name" value="RCMT"/>
</dbReference>
<keyword evidence="14" id="KW-1185">Reference proteome</keyword>
<feature type="compositionally biased region" description="Basic and acidic residues" evidence="11">
    <location>
        <begin position="899"/>
        <end position="912"/>
    </location>
</feature>
<comment type="caution">
    <text evidence="13">The sequence shown here is derived from an EMBL/GenBank/DDBJ whole genome shotgun (WGS) entry which is preliminary data.</text>
</comment>
<evidence type="ECO:0000256" key="9">
    <source>
        <dbReference type="ARBA" id="ARBA00023242"/>
    </source>
</evidence>
<feature type="region of interest" description="Disordered" evidence="11">
    <location>
        <begin position="876"/>
        <end position="962"/>
    </location>
</feature>
<keyword evidence="4 10" id="KW-0489">Methyltransferase</keyword>
<keyword evidence="6 10" id="KW-0949">S-adenosyl-L-methionine</keyword>
<name>A0A9D4IE16_DREPO</name>
<evidence type="ECO:0000313" key="13">
    <source>
        <dbReference type="EMBL" id="KAH3771921.1"/>
    </source>
</evidence>
<feature type="binding site" evidence="10">
    <location>
        <position position="269"/>
    </location>
    <ligand>
        <name>S-adenosyl-L-methionine</name>
        <dbReference type="ChEBI" id="CHEBI:59789"/>
    </ligand>
</feature>
<feature type="region of interest" description="Disordered" evidence="11">
    <location>
        <begin position="435"/>
        <end position="465"/>
    </location>
</feature>
<evidence type="ECO:0000256" key="5">
    <source>
        <dbReference type="ARBA" id="ARBA00022679"/>
    </source>
</evidence>
<feature type="region of interest" description="Disordered" evidence="11">
    <location>
        <begin position="1"/>
        <end position="20"/>
    </location>
</feature>
<evidence type="ECO:0000256" key="2">
    <source>
        <dbReference type="ARBA" id="ARBA00012629"/>
    </source>
</evidence>
<dbReference type="SUPFAM" id="SSF53335">
    <property type="entry name" value="S-adenosyl-L-methionine-dependent methyltransferases"/>
    <property type="match status" value="1"/>
</dbReference>
<reference evidence="13" key="1">
    <citation type="journal article" date="2019" name="bioRxiv">
        <title>The Genome of the Zebra Mussel, Dreissena polymorpha: A Resource for Invasive Species Research.</title>
        <authorList>
            <person name="McCartney M.A."/>
            <person name="Auch B."/>
            <person name="Kono T."/>
            <person name="Mallez S."/>
            <person name="Zhang Y."/>
            <person name="Obille A."/>
            <person name="Becker A."/>
            <person name="Abrahante J.E."/>
            <person name="Garbe J."/>
            <person name="Badalamenti J.P."/>
            <person name="Herman A."/>
            <person name="Mangelson H."/>
            <person name="Liachko I."/>
            <person name="Sullivan S."/>
            <person name="Sone E.D."/>
            <person name="Koren S."/>
            <person name="Silverstein K.A.T."/>
            <person name="Beckman K.B."/>
            <person name="Gohl D.M."/>
        </authorList>
    </citation>
    <scope>NUCLEOTIDE SEQUENCE</scope>
    <source>
        <strain evidence="13">Duluth1</strain>
        <tissue evidence="13">Whole animal</tissue>
    </source>
</reference>
<dbReference type="SUPFAM" id="SSF57667">
    <property type="entry name" value="beta-beta-alpha zinc fingers"/>
    <property type="match status" value="1"/>
</dbReference>
<evidence type="ECO:0000256" key="11">
    <source>
        <dbReference type="SAM" id="MobiDB-lite"/>
    </source>
</evidence>
<feature type="binding site" evidence="10">
    <location>
        <position position="243"/>
    </location>
    <ligand>
        <name>S-adenosyl-L-methionine</name>
        <dbReference type="ChEBI" id="CHEBI:59789"/>
    </ligand>
</feature>
<evidence type="ECO:0000256" key="7">
    <source>
        <dbReference type="ARBA" id="ARBA00022694"/>
    </source>
</evidence>
<accession>A0A9D4IE16</accession>
<comment type="subcellular location">
    <subcellularLocation>
        <location evidence="1">Nucleus</location>
    </subcellularLocation>
</comment>
<dbReference type="PANTHER" id="PTHR22808:SF1">
    <property type="entry name" value="RNA CYTOSINE-C(5)-METHYLTRANSFERASE NSUN2-RELATED"/>
    <property type="match status" value="1"/>
</dbReference>
<dbReference type="GO" id="GO:0005634">
    <property type="term" value="C:nucleus"/>
    <property type="evidence" value="ECO:0007669"/>
    <property type="project" value="UniProtKB-SubCell"/>
</dbReference>
<dbReference type="InterPro" id="IPR001678">
    <property type="entry name" value="MeTrfase_RsmB-F_NOP2_dom"/>
</dbReference>
<feature type="compositionally biased region" description="Basic and acidic residues" evidence="11">
    <location>
        <begin position="584"/>
        <end position="601"/>
    </location>
</feature>
<sequence>MARNKRAKQLAKEKNRVKRTKEEWEAMKRENPDLGQKKGYHLAPKSNEMFERYYRGIGIVPEEEWDDFLNTMRRPLPTTFRVTGSRRQAEELLKIIKGQYFSKFFSTDDDQEKIVPTQLPWYPNGLAWQLDFTRKEIKNDSALKSLHGFLISETESGNISRQEAVSMLPPLLMDIKPHHKILDMCAAPGSKTAQLIEALHSDENVPTPEGFVVANDADNKRCYLMTHQVKRLQSPNCMIVNHDARILPNMFYSKDNNADVVKYDRILCDVPCSGDGTMRKNPDIWSKWHVNGGYNLHSVQKKILQRGLELLAVGGRLVYSTCSLNPMEDEAVILTILNMCGGAVELVDVSDKLTGLKYSKGTYSWKCMNKTGEWYETEEMASKQFRNQWDTTIYPPIITVAQEAKLERCIRVLPHQNNTGAFFIAVLEKTRDLPWTSGKSNRNADPIINPSERQDPSEKKQSQSQHFTFGIRGKNGSYHFAKCKLCGVMLQGRNDFNSHQGGRKHKQSLEDYEQTKKTGPVASTDPAVPVKSDTVAMDTEPAKPTEHASKTDTYSSVADPEKPTNDCERTTGEDTVASGVTEVTARKVRDEPEVTEEREVTGEPGVTDTAVEPSGKDSPPTKRQKMDKGETTEEKKETEQKKEMEEKTKPEEIREATQQSGIPVMVHGHKEDPFIFCTKDDPIWPPIKEFYGIGESMCVEQIMYRNMKRMLYYVTEQVRDLVVANNERVKFINMGVKCFSSGPSPLVTECDYRLSQEGLHVIEKYVSGRRISMTRQDVVTILSCENPFIYKLSPSTQDSVHTIAPGSVIFHFVPSESDPEPCVEILFCGWRGKTSVRSFVDKDQRQHYLRMCGVELSDIKAQVKMMKECKNLLEATPGSSQVSGTETPVGPASGDEAEVEKWNEEAEAPRDPEADEVEEEINGDLAVESEMLNTDNDKANDNNEAGIDNEENMEDDVAESAE</sequence>
<dbReference type="GO" id="GO:0000049">
    <property type="term" value="F:tRNA binding"/>
    <property type="evidence" value="ECO:0007669"/>
    <property type="project" value="UniProtKB-KW"/>
</dbReference>
<dbReference type="Pfam" id="PF25378">
    <property type="entry name" value="PUA_NSUN2"/>
    <property type="match status" value="1"/>
</dbReference>
<feature type="compositionally biased region" description="Basic and acidic residues" evidence="11">
    <location>
        <begin position="452"/>
        <end position="461"/>
    </location>
</feature>
<feature type="compositionally biased region" description="Basic and acidic residues" evidence="11">
    <location>
        <begin position="540"/>
        <end position="550"/>
    </location>
</feature>
<dbReference type="Proteomes" id="UP000828390">
    <property type="component" value="Unassembled WGS sequence"/>
</dbReference>
<feature type="binding site" evidence="10">
    <location>
        <position position="216"/>
    </location>
    <ligand>
        <name>S-adenosyl-L-methionine</name>
        <dbReference type="ChEBI" id="CHEBI:59789"/>
    </ligand>
</feature>
<dbReference type="PRINTS" id="PR02011">
    <property type="entry name" value="RCMTNCL1"/>
</dbReference>
<feature type="compositionally biased region" description="Acidic residues" evidence="11">
    <location>
        <begin position="947"/>
        <end position="962"/>
    </location>
</feature>
<feature type="compositionally biased region" description="Basic and acidic residues" evidence="11">
    <location>
        <begin position="624"/>
        <end position="655"/>
    </location>
</feature>
<keyword evidence="8 10" id="KW-0694">RNA-binding</keyword>
<dbReference type="InterPro" id="IPR023270">
    <property type="entry name" value="RCMT_NCL1"/>
</dbReference>
<dbReference type="GO" id="GO:0016428">
    <property type="term" value="F:tRNA (cytidine-5-)-methyltransferase activity"/>
    <property type="evidence" value="ECO:0007669"/>
    <property type="project" value="InterPro"/>
</dbReference>
<evidence type="ECO:0000256" key="8">
    <source>
        <dbReference type="ARBA" id="ARBA00022884"/>
    </source>
</evidence>
<feature type="compositionally biased region" description="Acidic residues" evidence="11">
    <location>
        <begin position="913"/>
        <end position="922"/>
    </location>
</feature>
<feature type="domain" description="SAM-dependent MTase RsmB/NOP-type" evidence="12">
    <location>
        <begin position="68"/>
        <end position="430"/>
    </location>
</feature>
<dbReference type="Gene3D" id="3.40.50.150">
    <property type="entry name" value="Vaccinia Virus protein VP39"/>
    <property type="match status" value="1"/>
</dbReference>
<dbReference type="Pfam" id="PF12874">
    <property type="entry name" value="zf-met"/>
    <property type="match status" value="1"/>
</dbReference>
<feature type="compositionally biased region" description="Polar residues" evidence="11">
    <location>
        <begin position="877"/>
        <end position="886"/>
    </location>
</feature>
<proteinExistence type="inferred from homology"/>